<evidence type="ECO:0000259" key="3">
    <source>
        <dbReference type="Pfam" id="PF07282"/>
    </source>
</evidence>
<sequence>MSRKLLLADGETARTGCARGVLYSATDTKTGELLNSAALAERVGWAADLVSRMTADLLAAHWNSNDVAALASGEDAEGRTLPSQAWMALRRLGWAATPGNGLRANDRIVRMAQEQAGRVLRSAKWRADMTAGILATWPADPARRTPGEWEAVRGSVPGGRDLPSSTVKSRTRQVVSFVEKHGHKPADVFELETAPRAARLLLLSACDGQQATLERGDSPGRALLRLQLPNRPDPRSYADWTWVACPVSLPPTVPPSAVLHLPALRIVRNVVRADLAFTHAVPRPLGKGHEVALGVDWGLNTLLSAGVVRLDADRRFTADGAGAMFRASGVLAKQHRLRRQSEHLRAKADHYGRLIGQNVDHPLTTGHRNLVEELRRVSERRSNLNHALARAAARWTVDQDLAAGATVIYVEDLRSLEARNRGRGMNTRLSQQARGELVNRLRHLAAEVGIAVVTVPARDTSRNCPQCLTPLRHRRAPDRLTTPGWKWALCPNTGCGWQGDRDAGAWRRIAARGLAHQSRTVIDRTTGTMAVRTVVESLEAGAVVAPDTAHPRRDRSRTGPPRPRSTRPAPRRRRVPSSAGPNAPAGKRPEGHVHPDRPRLPRAADRHQDVRTTSTPTKPRHQPRGAALGAGFHLGAHATPPRWAGPYGLGKLTRDAKPTDSRRQQRRRRQRPENAAETTNTRNLSAPEEGRAGTQPSRGHTGVRRSGGQAVRARPLDPVPGG</sequence>
<proteinExistence type="predicted"/>
<keyword evidence="1" id="KW-0238">DNA-binding</keyword>
<dbReference type="Proteomes" id="UP001250858">
    <property type="component" value="Chromosome"/>
</dbReference>
<organism evidence="4 5">
    <name type="scientific">Streptomyces roseicoloratus</name>
    <dbReference type="NCBI Taxonomy" id="2508722"/>
    <lineage>
        <taxon>Bacteria</taxon>
        <taxon>Bacillati</taxon>
        <taxon>Actinomycetota</taxon>
        <taxon>Actinomycetes</taxon>
        <taxon>Kitasatosporales</taxon>
        <taxon>Streptomycetaceae</taxon>
        <taxon>Streptomyces</taxon>
    </lineage>
</organism>
<dbReference type="Pfam" id="PF07282">
    <property type="entry name" value="Cas12f1-like_TNB"/>
    <property type="match status" value="1"/>
</dbReference>
<dbReference type="InterPro" id="IPR010095">
    <property type="entry name" value="Cas12f1-like_TNB"/>
</dbReference>
<dbReference type="EMBL" id="CP133762">
    <property type="protein sequence ID" value="WMX45569.1"/>
    <property type="molecule type" value="Genomic_DNA"/>
</dbReference>
<evidence type="ECO:0000256" key="1">
    <source>
        <dbReference type="ARBA" id="ARBA00023125"/>
    </source>
</evidence>
<feature type="compositionally biased region" description="Basic and acidic residues" evidence="2">
    <location>
        <begin position="652"/>
        <end position="663"/>
    </location>
</feature>
<accession>A0ABY9RWG9</accession>
<gene>
    <name evidence="4" type="ORF">RGF97_12875</name>
</gene>
<evidence type="ECO:0000313" key="4">
    <source>
        <dbReference type="EMBL" id="WMX45569.1"/>
    </source>
</evidence>
<name>A0ABY9RWG9_9ACTN</name>
<feature type="compositionally biased region" description="Basic and acidic residues" evidence="2">
    <location>
        <begin position="587"/>
        <end position="610"/>
    </location>
</feature>
<feature type="region of interest" description="Disordered" evidence="2">
    <location>
        <begin position="542"/>
        <end position="722"/>
    </location>
</feature>
<feature type="compositionally biased region" description="Low complexity" evidence="2">
    <location>
        <begin position="625"/>
        <end position="638"/>
    </location>
</feature>
<reference evidence="4 5" key="1">
    <citation type="submission" date="2023-09" db="EMBL/GenBank/DDBJ databases">
        <title>Complete genome of Streptomyces roseicoloratus T14.</title>
        <authorList>
            <person name="Bashizi T."/>
            <person name="Kim M.-J."/>
            <person name="Lee G."/>
            <person name="Tagele S.B."/>
            <person name="Shin J.-H."/>
        </authorList>
    </citation>
    <scope>NUCLEOTIDE SEQUENCE [LARGE SCALE GENOMIC DNA]</scope>
    <source>
        <strain evidence="4 5">T14</strain>
    </source>
</reference>
<keyword evidence="5" id="KW-1185">Reference proteome</keyword>
<evidence type="ECO:0000313" key="5">
    <source>
        <dbReference type="Proteomes" id="UP001250858"/>
    </source>
</evidence>
<evidence type="ECO:0000256" key="2">
    <source>
        <dbReference type="SAM" id="MobiDB-lite"/>
    </source>
</evidence>
<dbReference type="RefSeq" id="WP_309548546.1">
    <property type="nucleotide sequence ID" value="NZ_CP133762.1"/>
</dbReference>
<protein>
    <submittedName>
        <fullName evidence="4">Transposase</fullName>
    </submittedName>
</protein>
<feature type="domain" description="Cas12f1-like TNB" evidence="3">
    <location>
        <begin position="435"/>
        <end position="505"/>
    </location>
</feature>